<dbReference type="PANTHER" id="PTHR12217:SF4">
    <property type="entry name" value="EUKARYOTIC TRANSLATION INITIATION FACTOR 2D"/>
    <property type="match status" value="1"/>
</dbReference>
<gene>
    <name evidence="6" type="ORF">RCL2_002855900</name>
</gene>
<dbReference type="InterPro" id="IPR036877">
    <property type="entry name" value="SUI1_dom_sf"/>
</dbReference>
<dbReference type="FunFam" id="3.30.780.10:FF:000008">
    <property type="entry name" value="eukaryotic translation initiation factor 2D"/>
    <property type="match status" value="1"/>
</dbReference>
<comment type="caution">
    <text evidence="6">The sequence shown here is derived from an EMBL/GenBank/DDBJ whole genome shotgun (WGS) entry which is preliminary data.</text>
</comment>
<dbReference type="GO" id="GO:0003743">
    <property type="term" value="F:translation initiation factor activity"/>
    <property type="evidence" value="ECO:0007669"/>
    <property type="project" value="UniProtKB-KW"/>
</dbReference>
<dbReference type="Pfam" id="PF01253">
    <property type="entry name" value="SUI1"/>
    <property type="match status" value="1"/>
</dbReference>
<dbReference type="InterPro" id="IPR003121">
    <property type="entry name" value="SWIB_MDM2_domain"/>
</dbReference>
<dbReference type="Pfam" id="PF26291">
    <property type="entry name" value="SWIB_eIF2D"/>
    <property type="match status" value="1"/>
</dbReference>
<dbReference type="Proteomes" id="UP000615446">
    <property type="component" value="Unassembled WGS sequence"/>
</dbReference>
<dbReference type="Pfam" id="PF17832">
    <property type="entry name" value="Pre-PUA"/>
    <property type="match status" value="1"/>
</dbReference>
<dbReference type="OrthoDB" id="199771at2759"/>
<dbReference type="PANTHER" id="PTHR12217">
    <property type="entry name" value="EUKARYOTIC TRANSLATION INITIATION FACTOR 2D"/>
    <property type="match status" value="1"/>
</dbReference>
<dbReference type="InterPro" id="IPR015947">
    <property type="entry name" value="PUA-like_sf"/>
</dbReference>
<feature type="domain" description="DM2" evidence="5">
    <location>
        <begin position="381"/>
        <end position="466"/>
    </location>
</feature>
<dbReference type="GO" id="GO:0003723">
    <property type="term" value="F:RNA binding"/>
    <property type="evidence" value="ECO:0007669"/>
    <property type="project" value="InterPro"/>
</dbReference>
<dbReference type="NCBIfam" id="TIGR00451">
    <property type="entry name" value="unchar_dom_2"/>
    <property type="match status" value="1"/>
</dbReference>
<dbReference type="InterPro" id="IPR057429">
    <property type="entry name" value="WH_eIF2D"/>
</dbReference>
<dbReference type="SUPFAM" id="SSF55159">
    <property type="entry name" value="eIF1-like"/>
    <property type="match status" value="1"/>
</dbReference>
<dbReference type="CDD" id="cd11608">
    <property type="entry name" value="eIF2D_C"/>
    <property type="match status" value="1"/>
</dbReference>
<dbReference type="InterPro" id="IPR001950">
    <property type="entry name" value="SUI1"/>
</dbReference>
<dbReference type="Pfam" id="PF25304">
    <property type="entry name" value="WHD_eIF2D"/>
    <property type="match status" value="1"/>
</dbReference>
<dbReference type="InterPro" id="IPR004521">
    <property type="entry name" value="Uncharacterised_CHP00451"/>
</dbReference>
<accession>A0A8H3MG01</accession>
<evidence type="ECO:0000259" key="5">
    <source>
        <dbReference type="PROSITE" id="PS51925"/>
    </source>
</evidence>
<feature type="region of interest" description="Disordered" evidence="3">
    <location>
        <begin position="1"/>
        <end position="23"/>
    </location>
</feature>
<evidence type="ECO:0000256" key="3">
    <source>
        <dbReference type="SAM" id="MobiDB-lite"/>
    </source>
</evidence>
<dbReference type="PROSITE" id="PS50296">
    <property type="entry name" value="SUI1"/>
    <property type="match status" value="1"/>
</dbReference>
<dbReference type="GO" id="GO:0001731">
    <property type="term" value="P:formation of translation preinitiation complex"/>
    <property type="evidence" value="ECO:0007669"/>
    <property type="project" value="InterPro"/>
</dbReference>
<keyword evidence="6" id="KW-0396">Initiation factor</keyword>
<dbReference type="PROSITE" id="PS50890">
    <property type="entry name" value="PUA"/>
    <property type="match status" value="1"/>
</dbReference>
<keyword evidence="2" id="KW-0963">Cytoplasm</keyword>
<dbReference type="EMBL" id="BLAL01000304">
    <property type="protein sequence ID" value="GET02180.1"/>
    <property type="molecule type" value="Genomic_DNA"/>
</dbReference>
<dbReference type="InterPro" id="IPR039759">
    <property type="entry name" value="eIF2D_SUI1"/>
</dbReference>
<evidence type="ECO:0000313" key="7">
    <source>
        <dbReference type="Proteomes" id="UP000615446"/>
    </source>
</evidence>
<proteinExistence type="inferred from homology"/>
<dbReference type="InterPro" id="IPR041366">
    <property type="entry name" value="Pre-PUA"/>
</dbReference>
<dbReference type="PROSITE" id="PS51925">
    <property type="entry name" value="SWIB_MDM2"/>
    <property type="match status" value="1"/>
</dbReference>
<dbReference type="Gene3D" id="3.30.780.10">
    <property type="entry name" value="SUI1-like domain"/>
    <property type="match status" value="1"/>
</dbReference>
<dbReference type="InterPro" id="IPR039757">
    <property type="entry name" value="EIF2D"/>
</dbReference>
<comment type="similarity">
    <text evidence="1">Belongs to the eIF2D family.</text>
</comment>
<dbReference type="AlphaFoldDB" id="A0A8H3MG01"/>
<dbReference type="CDD" id="cd21156">
    <property type="entry name" value="PUA_eIF2d-like"/>
    <property type="match status" value="1"/>
</dbReference>
<evidence type="ECO:0000259" key="4">
    <source>
        <dbReference type="PROSITE" id="PS50296"/>
    </source>
</evidence>
<evidence type="ECO:0000256" key="2">
    <source>
        <dbReference type="ARBA" id="ARBA00022490"/>
    </source>
</evidence>
<reference evidence="6" key="1">
    <citation type="submission" date="2019-10" db="EMBL/GenBank/DDBJ databases">
        <title>Conservation and host-specific expression of non-tandemly repeated heterogenous ribosome RNA gene in arbuscular mycorrhizal fungi.</title>
        <authorList>
            <person name="Maeda T."/>
            <person name="Kobayashi Y."/>
            <person name="Nakagawa T."/>
            <person name="Ezawa T."/>
            <person name="Yamaguchi K."/>
            <person name="Bino T."/>
            <person name="Nishimoto Y."/>
            <person name="Shigenobu S."/>
            <person name="Kawaguchi M."/>
        </authorList>
    </citation>
    <scope>NUCLEOTIDE SEQUENCE</scope>
    <source>
        <strain evidence="6">HR1</strain>
    </source>
</reference>
<name>A0A8H3MG01_9GLOM</name>
<organism evidence="6 7">
    <name type="scientific">Rhizophagus clarus</name>
    <dbReference type="NCBI Taxonomy" id="94130"/>
    <lineage>
        <taxon>Eukaryota</taxon>
        <taxon>Fungi</taxon>
        <taxon>Fungi incertae sedis</taxon>
        <taxon>Mucoromycota</taxon>
        <taxon>Glomeromycotina</taxon>
        <taxon>Glomeromycetes</taxon>
        <taxon>Glomerales</taxon>
        <taxon>Glomeraceae</taxon>
        <taxon>Rhizophagus</taxon>
    </lineage>
</organism>
<feature type="domain" description="SUI1" evidence="4">
    <location>
        <begin position="491"/>
        <end position="567"/>
    </location>
</feature>
<dbReference type="InterPro" id="IPR058886">
    <property type="entry name" value="SWIB_eIF2D"/>
</dbReference>
<keyword evidence="6" id="KW-0648">Protein biosynthesis</keyword>
<dbReference type="SUPFAM" id="SSF88697">
    <property type="entry name" value="PUA domain-like"/>
    <property type="match status" value="1"/>
</dbReference>
<evidence type="ECO:0000313" key="6">
    <source>
        <dbReference type="EMBL" id="GET02180.1"/>
    </source>
</evidence>
<feature type="compositionally biased region" description="Basic residues" evidence="3">
    <location>
        <begin position="1"/>
        <end position="11"/>
    </location>
</feature>
<dbReference type="InterPro" id="IPR048248">
    <property type="entry name" value="PUA_eIF2d-like"/>
</dbReference>
<sequence length="585" mass="65885">MTRIAEKKRKPPSNIKSYSPLRSSDRRRFKEEILKKFPLLNSSINNLIESSTDTTDSKSESPLNIIVPENTQLAKFTTNSDVHGVIYTTKEKHPLWFKKDKDKDEILVPSVYILWKFPDMLPKIPTFDMVISKLTGGANLMIPGIAFPSEGLPEVNEGELVSVVIRGSNMPLAVGSMNISTKLLKPGSTRKGIAVNIIHIFGDSLWSMGDQSNPPELSDAKTFQENVEIETSESKDVDISEEINEDIEVENLENEFESKLTVSEVDKLLEDSFYQALVEKLTPTTPLPMSTSQFYSAYILPCRPVGSENEVDVKKSSYKKVAKFLSAMEKKGIIKMKGDSILTHVDWKHESLLGFQPHKIIKKAASSTALNEEHPTIEIKEVFKPKGPVVDFLKAQGENVETVTVYEPEQIRSIVLNYLKSQDLSDKQNPKFVIPDEQIREILANKSGERVPDKWIRNDLVKAILSKMEDHHYVILPDHDPELRKGLPKNIQISESTRTGNKVVTTIRGLESYGINPNDLIEPLQKLCASSVSVNPTLQSSPKKPLMEVMVQGPQIKNVKKYLMDTKGFPEKYIETTNIKKKGKR</sequence>
<dbReference type="SUPFAM" id="SSF47592">
    <property type="entry name" value="SWIB/MDM2 domain"/>
    <property type="match status" value="1"/>
</dbReference>
<dbReference type="Pfam" id="PF26292">
    <property type="entry name" value="PUA_elF2D"/>
    <property type="match status" value="1"/>
</dbReference>
<dbReference type="InterPro" id="IPR036885">
    <property type="entry name" value="SWIB_MDM2_dom_sf"/>
</dbReference>
<dbReference type="Gene3D" id="3.10.400.20">
    <property type="match status" value="1"/>
</dbReference>
<protein>
    <submittedName>
        <fullName evidence="6">Eukaryotic translation initiation factor SUI1 family protein</fullName>
    </submittedName>
</protein>
<evidence type="ECO:0000256" key="1">
    <source>
        <dbReference type="ARBA" id="ARBA00010359"/>
    </source>
</evidence>